<dbReference type="Gramene" id="KGN46654">
    <property type="protein sequence ID" value="KGN46654"/>
    <property type="gene ID" value="Csa_6G118335"/>
</dbReference>
<evidence type="ECO:0000256" key="1">
    <source>
        <dbReference type="SAM" id="MobiDB-lite"/>
    </source>
</evidence>
<keyword evidence="3" id="KW-1185">Reference proteome</keyword>
<name>A0A0A0KCT4_CUCSA</name>
<dbReference type="EMBL" id="CM002927">
    <property type="protein sequence ID" value="KGN46654.1"/>
    <property type="molecule type" value="Genomic_DNA"/>
</dbReference>
<reference evidence="2 3" key="3">
    <citation type="journal article" date="2010" name="BMC Genomics">
        <title>Transcriptome sequencing and comparative analysis of cucumber flowers with different sex types.</title>
        <authorList>
            <person name="Guo S."/>
            <person name="Zheng Y."/>
            <person name="Joung J.G."/>
            <person name="Liu S."/>
            <person name="Zhang Z."/>
            <person name="Crasta O.R."/>
            <person name="Sobral B.W."/>
            <person name="Xu Y."/>
            <person name="Huang S."/>
            <person name="Fei Z."/>
        </authorList>
    </citation>
    <scope>NUCLEOTIDE SEQUENCE [LARGE SCALE GENOMIC DNA]</scope>
    <source>
        <strain evidence="3">cv. 9930</strain>
    </source>
</reference>
<dbReference type="Proteomes" id="UP000029981">
    <property type="component" value="Chromosome 6"/>
</dbReference>
<proteinExistence type="predicted"/>
<reference evidence="2 3" key="2">
    <citation type="journal article" date="2009" name="PLoS ONE">
        <title>An integrated genetic and cytogenetic map of the cucumber genome.</title>
        <authorList>
            <person name="Ren Y."/>
            <person name="Zhang Z."/>
            <person name="Liu J."/>
            <person name="Staub J.E."/>
            <person name="Han Y."/>
            <person name="Cheng Z."/>
            <person name="Li X."/>
            <person name="Lu J."/>
            <person name="Miao H."/>
            <person name="Kang H."/>
            <person name="Xie B."/>
            <person name="Gu X."/>
            <person name="Wang X."/>
            <person name="Du Y."/>
            <person name="Jin W."/>
            <person name="Huang S."/>
        </authorList>
    </citation>
    <scope>NUCLEOTIDE SEQUENCE [LARGE SCALE GENOMIC DNA]</scope>
    <source>
        <strain evidence="3">cv. 9930</strain>
    </source>
</reference>
<dbReference type="AlphaFoldDB" id="A0A0A0KCT4"/>
<accession>A0A0A0KCT4</accession>
<reference evidence="2 3" key="1">
    <citation type="journal article" date="2009" name="Nat. Genet.">
        <title>The genome of the cucumber, Cucumis sativus L.</title>
        <authorList>
            <person name="Huang S."/>
            <person name="Li R."/>
            <person name="Zhang Z."/>
            <person name="Li L."/>
            <person name="Gu X."/>
            <person name="Fan W."/>
            <person name="Lucas W.J."/>
            <person name="Wang X."/>
            <person name="Xie B."/>
            <person name="Ni P."/>
            <person name="Ren Y."/>
            <person name="Zhu H."/>
            <person name="Li J."/>
            <person name="Lin K."/>
            <person name="Jin W."/>
            <person name="Fei Z."/>
            <person name="Li G."/>
            <person name="Staub J."/>
            <person name="Kilian A."/>
            <person name="van der Vossen E.A."/>
            <person name="Wu Y."/>
            <person name="Guo J."/>
            <person name="He J."/>
            <person name="Jia Z."/>
            <person name="Ren Y."/>
            <person name="Tian G."/>
            <person name="Lu Y."/>
            <person name="Ruan J."/>
            <person name="Qian W."/>
            <person name="Wang M."/>
            <person name="Huang Q."/>
            <person name="Li B."/>
            <person name="Xuan Z."/>
            <person name="Cao J."/>
            <person name="Asan"/>
            <person name="Wu Z."/>
            <person name="Zhang J."/>
            <person name="Cai Q."/>
            <person name="Bai Y."/>
            <person name="Zhao B."/>
            <person name="Han Y."/>
            <person name="Li Y."/>
            <person name="Li X."/>
            <person name="Wang S."/>
            <person name="Shi Q."/>
            <person name="Liu S."/>
            <person name="Cho W.K."/>
            <person name="Kim J.Y."/>
            <person name="Xu Y."/>
            <person name="Heller-Uszynska K."/>
            <person name="Miao H."/>
            <person name="Cheng Z."/>
            <person name="Zhang S."/>
            <person name="Wu J."/>
            <person name="Yang Y."/>
            <person name="Kang H."/>
            <person name="Li M."/>
            <person name="Liang H."/>
            <person name="Ren X."/>
            <person name="Shi Z."/>
            <person name="Wen M."/>
            <person name="Jian M."/>
            <person name="Yang H."/>
            <person name="Zhang G."/>
            <person name="Yang Z."/>
            <person name="Chen R."/>
            <person name="Liu S."/>
            <person name="Li J."/>
            <person name="Ma L."/>
            <person name="Liu H."/>
            <person name="Zhou Y."/>
            <person name="Zhao J."/>
            <person name="Fang X."/>
            <person name="Li G."/>
            <person name="Fang L."/>
            <person name="Li Y."/>
            <person name="Liu D."/>
            <person name="Zheng H."/>
            <person name="Zhang Y."/>
            <person name="Qin N."/>
            <person name="Li Z."/>
            <person name="Yang G."/>
            <person name="Yang S."/>
            <person name="Bolund L."/>
            <person name="Kristiansen K."/>
            <person name="Zheng H."/>
            <person name="Li S."/>
            <person name="Zhang X."/>
            <person name="Yang H."/>
            <person name="Wang J."/>
            <person name="Sun R."/>
            <person name="Zhang B."/>
            <person name="Jiang S."/>
            <person name="Wang J."/>
            <person name="Du Y."/>
            <person name="Li S."/>
        </authorList>
    </citation>
    <scope>NUCLEOTIDE SEQUENCE [LARGE SCALE GENOMIC DNA]</scope>
    <source>
        <strain evidence="3">cv. 9930</strain>
    </source>
</reference>
<evidence type="ECO:0000313" key="3">
    <source>
        <dbReference type="Proteomes" id="UP000029981"/>
    </source>
</evidence>
<reference evidence="2 3" key="4">
    <citation type="journal article" date="2011" name="BMC Genomics">
        <title>RNA-Seq improves annotation of protein-coding genes in the cucumber genome.</title>
        <authorList>
            <person name="Li Z."/>
            <person name="Zhang Z."/>
            <person name="Yan P."/>
            <person name="Huang S."/>
            <person name="Fei Z."/>
            <person name="Lin K."/>
        </authorList>
    </citation>
    <scope>NUCLEOTIDE SEQUENCE [LARGE SCALE GENOMIC DNA]</scope>
    <source>
        <strain evidence="3">cv. 9930</strain>
    </source>
</reference>
<organism evidence="2 3">
    <name type="scientific">Cucumis sativus</name>
    <name type="common">Cucumber</name>
    <dbReference type="NCBI Taxonomy" id="3659"/>
    <lineage>
        <taxon>Eukaryota</taxon>
        <taxon>Viridiplantae</taxon>
        <taxon>Streptophyta</taxon>
        <taxon>Embryophyta</taxon>
        <taxon>Tracheophyta</taxon>
        <taxon>Spermatophyta</taxon>
        <taxon>Magnoliopsida</taxon>
        <taxon>eudicotyledons</taxon>
        <taxon>Gunneridae</taxon>
        <taxon>Pentapetalae</taxon>
        <taxon>rosids</taxon>
        <taxon>fabids</taxon>
        <taxon>Cucurbitales</taxon>
        <taxon>Cucurbitaceae</taxon>
        <taxon>Benincaseae</taxon>
        <taxon>Cucumis</taxon>
    </lineage>
</organism>
<sequence length="164" mass="17181">MTDYADHSIQRHVFIRRRESAGATSGHIRRHGEGIGALLRALLPGMANPSVGKCVTDHGREGEVMKPTNCSTEVLHGNILRSKHQKHPVPVVDRERRGSDGGGDNVLNGEASEIGSVGVVDVGVFAGDDDVAGDISTGLISVKGYSLPPLRDGRGRRGAAGMGG</sequence>
<feature type="region of interest" description="Disordered" evidence="1">
    <location>
        <begin position="83"/>
        <end position="110"/>
    </location>
</feature>
<protein>
    <submittedName>
        <fullName evidence="2">Uncharacterized protein</fullName>
    </submittedName>
</protein>
<evidence type="ECO:0000313" key="2">
    <source>
        <dbReference type="EMBL" id="KGN46654.1"/>
    </source>
</evidence>
<gene>
    <name evidence="2" type="ORF">Csa_6G118335</name>
</gene>